<dbReference type="PANTHER" id="PTHR44757:SF2">
    <property type="entry name" value="BIOFILM ARCHITECTURE MAINTENANCE PROTEIN MBAA"/>
    <property type="match status" value="1"/>
</dbReference>
<comment type="caution">
    <text evidence="6">The sequence shown here is derived from an EMBL/GenBank/DDBJ whole genome shotgun (WGS) entry which is preliminary data.</text>
</comment>
<dbReference type="FunFam" id="3.20.20.450:FF:000001">
    <property type="entry name" value="Cyclic di-GMP phosphodiesterase yahA"/>
    <property type="match status" value="1"/>
</dbReference>
<dbReference type="GO" id="GO:0071111">
    <property type="term" value="F:cyclic-guanylate-specific phosphodiesterase activity"/>
    <property type="evidence" value="ECO:0007669"/>
    <property type="project" value="UniProtKB-EC"/>
</dbReference>
<dbReference type="InterPro" id="IPR052155">
    <property type="entry name" value="Biofilm_reg_signaling"/>
</dbReference>
<dbReference type="Gene3D" id="3.30.450.20">
    <property type="entry name" value="PAS domain"/>
    <property type="match status" value="1"/>
</dbReference>
<dbReference type="Pfam" id="PF00990">
    <property type="entry name" value="GGDEF"/>
    <property type="match status" value="1"/>
</dbReference>
<feature type="transmembrane region" description="Helical" evidence="2">
    <location>
        <begin position="16"/>
        <end position="36"/>
    </location>
</feature>
<dbReference type="EMBL" id="LAJE02000362">
    <property type="protein sequence ID" value="OEO28681.1"/>
    <property type="molecule type" value="Genomic_DNA"/>
</dbReference>
<dbReference type="AlphaFoldDB" id="A0A1E5XJC6"/>
<dbReference type="OrthoDB" id="9814202at2"/>
<evidence type="ECO:0000256" key="1">
    <source>
        <dbReference type="ARBA" id="ARBA00051114"/>
    </source>
</evidence>
<keyword evidence="2" id="KW-1133">Transmembrane helix</keyword>
<reference evidence="6 7" key="1">
    <citation type="journal article" date="2015" name="Genome Announc.">
        <title>Genome Assemblies of Three Soil-Associated Devosia species: D. insulae, D. limi, and D. soli.</title>
        <authorList>
            <person name="Hassan Y.I."/>
            <person name="Lepp D."/>
            <person name="Zhou T."/>
        </authorList>
    </citation>
    <scope>NUCLEOTIDE SEQUENCE [LARGE SCALE GENOMIC DNA]</scope>
    <source>
        <strain evidence="6 7">DS-56</strain>
    </source>
</reference>
<dbReference type="Proteomes" id="UP000095463">
    <property type="component" value="Unassembled WGS sequence"/>
</dbReference>
<dbReference type="Gene3D" id="3.20.20.450">
    <property type="entry name" value="EAL domain"/>
    <property type="match status" value="1"/>
</dbReference>
<feature type="transmembrane region" description="Helical" evidence="2">
    <location>
        <begin position="178"/>
        <end position="198"/>
    </location>
</feature>
<feature type="transmembrane region" description="Helical" evidence="2">
    <location>
        <begin position="113"/>
        <end position="136"/>
    </location>
</feature>
<dbReference type="InterPro" id="IPR001633">
    <property type="entry name" value="EAL_dom"/>
</dbReference>
<dbReference type="NCBIfam" id="TIGR00254">
    <property type="entry name" value="GGDEF"/>
    <property type="match status" value="1"/>
</dbReference>
<dbReference type="Pfam" id="PF03707">
    <property type="entry name" value="MHYT"/>
    <property type="match status" value="2"/>
</dbReference>
<dbReference type="SMART" id="SM00091">
    <property type="entry name" value="PAS"/>
    <property type="match status" value="1"/>
</dbReference>
<dbReference type="FunFam" id="3.30.70.270:FF:000001">
    <property type="entry name" value="Diguanylate cyclase domain protein"/>
    <property type="match status" value="1"/>
</dbReference>
<keyword evidence="2" id="KW-0472">Membrane</keyword>
<dbReference type="PANTHER" id="PTHR44757">
    <property type="entry name" value="DIGUANYLATE CYCLASE DGCP"/>
    <property type="match status" value="1"/>
</dbReference>
<feature type="domain" description="EAL" evidence="3">
    <location>
        <begin position="534"/>
        <end position="784"/>
    </location>
</feature>
<keyword evidence="2" id="KW-0812">Transmembrane</keyword>
<evidence type="ECO:0000259" key="3">
    <source>
        <dbReference type="PROSITE" id="PS50883"/>
    </source>
</evidence>
<evidence type="ECO:0000313" key="6">
    <source>
        <dbReference type="EMBL" id="OEO28681.1"/>
    </source>
</evidence>
<dbReference type="InterPro" id="IPR005330">
    <property type="entry name" value="MHYT_dom"/>
</dbReference>
<organism evidence="6 7">
    <name type="scientific">Devosia insulae DS-56</name>
    <dbReference type="NCBI Taxonomy" id="1116389"/>
    <lineage>
        <taxon>Bacteria</taxon>
        <taxon>Pseudomonadati</taxon>
        <taxon>Pseudomonadota</taxon>
        <taxon>Alphaproteobacteria</taxon>
        <taxon>Hyphomicrobiales</taxon>
        <taxon>Devosiaceae</taxon>
        <taxon>Devosia</taxon>
    </lineage>
</organism>
<keyword evidence="7" id="KW-1185">Reference proteome</keyword>
<evidence type="ECO:0000259" key="5">
    <source>
        <dbReference type="PROSITE" id="PS50924"/>
    </source>
</evidence>
<dbReference type="InterPro" id="IPR029787">
    <property type="entry name" value="Nucleotide_cyclase"/>
</dbReference>
<accession>A0A1E5XJC6</accession>
<evidence type="ECO:0000259" key="4">
    <source>
        <dbReference type="PROSITE" id="PS50887"/>
    </source>
</evidence>
<gene>
    <name evidence="6" type="ORF">VW23_003385</name>
</gene>
<dbReference type="InterPro" id="IPR043128">
    <property type="entry name" value="Rev_trsase/Diguanyl_cyclase"/>
</dbReference>
<dbReference type="SUPFAM" id="SSF55073">
    <property type="entry name" value="Nucleotide cyclase"/>
    <property type="match status" value="1"/>
</dbReference>
<dbReference type="InterPro" id="IPR035919">
    <property type="entry name" value="EAL_sf"/>
</dbReference>
<dbReference type="GO" id="GO:0016020">
    <property type="term" value="C:membrane"/>
    <property type="evidence" value="ECO:0007669"/>
    <property type="project" value="UniProtKB-UniRule"/>
</dbReference>
<dbReference type="CDD" id="cd01948">
    <property type="entry name" value="EAL"/>
    <property type="match status" value="1"/>
</dbReference>
<dbReference type="PROSITE" id="PS50924">
    <property type="entry name" value="MHYT"/>
    <property type="match status" value="1"/>
</dbReference>
<dbReference type="InterPro" id="IPR035965">
    <property type="entry name" value="PAS-like_dom_sf"/>
</dbReference>
<dbReference type="SUPFAM" id="SSF55785">
    <property type="entry name" value="PYP-like sensor domain (PAS domain)"/>
    <property type="match status" value="1"/>
</dbReference>
<comment type="catalytic activity">
    <reaction evidence="1">
        <text>3',3'-c-di-GMP + H2O = 5'-phosphoguanylyl(3'-&gt;5')guanosine + H(+)</text>
        <dbReference type="Rhea" id="RHEA:24902"/>
        <dbReference type="ChEBI" id="CHEBI:15377"/>
        <dbReference type="ChEBI" id="CHEBI:15378"/>
        <dbReference type="ChEBI" id="CHEBI:58754"/>
        <dbReference type="ChEBI" id="CHEBI:58805"/>
        <dbReference type="EC" id="3.1.4.52"/>
    </reaction>
    <physiologicalReaction direction="left-to-right" evidence="1">
        <dbReference type="Rhea" id="RHEA:24903"/>
    </physiologicalReaction>
</comment>
<dbReference type="GO" id="GO:0071732">
    <property type="term" value="P:cellular response to nitric oxide"/>
    <property type="evidence" value="ECO:0007669"/>
    <property type="project" value="UniProtKB-ARBA"/>
</dbReference>
<dbReference type="RefSeq" id="WP_069911983.1">
    <property type="nucleotide sequence ID" value="NZ_LAJE02000362.1"/>
</dbReference>
<dbReference type="PROSITE" id="PS50883">
    <property type="entry name" value="EAL"/>
    <property type="match status" value="1"/>
</dbReference>
<sequence length="800" mass="85907">MQTVLTTLFEQHDLRLVALAALVCALSAFAGITLLNHARRTAGAMQRVWLAVAAFSVGFGIWATHFVAMLSFNAGMPVGYDLPLTLVSLGIAILIVGGGLWFAALGTRRSDSVLGGAIIGVGIASMHYTGMASLLIGGGIAWASPLVAASVLLGVAFAGASIYFAVNGQTLRHRIRATILLTLAICAMHFTAMGAAGLENCFPVVSAEDQTPQWLSIVVALVSVMILVFALGGSYLDLLDRRRTLAEGDRMRGLADAAVEGLLVVRDGEIVTANQSFLSMVDLPQAAVSGKQLSEFLGSAACSMLIERPNMAVETDLKSGFGVVPAEVILRQVDFAGQPHHAIAIRDLSARKQAEQHIRFLAHHDALTGLPNRVSFSRKLEDEISHARRHEQTFAVLCLDLDRFKEVNDLFGHAAGDALLQRVGQALLGAIEGVGDAARLGGDEFAVLLGDIGTPARAGRIAEQILDAFRRNNEQSGGGALISASVGIALFPDNADTVEQLMTHADTALYRAKQDGRGIYRFFENAMGVEVRDRRMLEHDLRHAVSRNQLRLVYQPQVDIQSGEVTGFEALVRWKHPERGEIPPSVFVPVAEESGLILQIGEWVLRAACSEAARWKSPLSVAVNVSAVQVHSPTFAQTVHEVLISTGLSPSRLEVEITETALIRDMMRAVTTLRQIRALGVRIAMDDFGTGYSSLANLRAFPFSKIKVDQSFIRAVDNNDQSAAIVRAVLGLGSGLNVPVVAEGVERAEELAFLKSEVCQTAQGYLLSRPEDIRTFAAVTEGRTKLLDSIMPLPLQALAS</sequence>
<name>A0A1E5XJC6_9HYPH</name>
<dbReference type="PROSITE" id="PS50887">
    <property type="entry name" value="GGDEF"/>
    <property type="match status" value="1"/>
</dbReference>
<feature type="domain" description="GGDEF" evidence="4">
    <location>
        <begin position="392"/>
        <end position="525"/>
    </location>
</feature>
<feature type="transmembrane region" description="Helical" evidence="2">
    <location>
        <begin position="142"/>
        <end position="166"/>
    </location>
</feature>
<dbReference type="InterPro" id="IPR000160">
    <property type="entry name" value="GGDEF_dom"/>
</dbReference>
<dbReference type="SMART" id="SM00052">
    <property type="entry name" value="EAL"/>
    <property type="match status" value="1"/>
</dbReference>
<dbReference type="SMART" id="SM00267">
    <property type="entry name" value="GGDEF"/>
    <property type="match status" value="1"/>
</dbReference>
<dbReference type="InterPro" id="IPR000014">
    <property type="entry name" value="PAS"/>
</dbReference>
<feature type="domain" description="MHYT" evidence="5">
    <location>
        <begin position="12"/>
        <end position="199"/>
    </location>
</feature>
<proteinExistence type="predicted"/>
<dbReference type="SUPFAM" id="SSF141868">
    <property type="entry name" value="EAL domain-like"/>
    <property type="match status" value="1"/>
</dbReference>
<protein>
    <submittedName>
        <fullName evidence="6">Diguanylate phosphodiesterase</fullName>
    </submittedName>
</protein>
<evidence type="ECO:0000256" key="2">
    <source>
        <dbReference type="PROSITE-ProRule" id="PRU00244"/>
    </source>
</evidence>
<dbReference type="Gene3D" id="3.30.70.270">
    <property type="match status" value="1"/>
</dbReference>
<feature type="transmembrane region" description="Helical" evidence="2">
    <location>
        <begin position="214"/>
        <end position="236"/>
    </location>
</feature>
<dbReference type="CDD" id="cd01949">
    <property type="entry name" value="GGDEF"/>
    <property type="match status" value="1"/>
</dbReference>
<evidence type="ECO:0000313" key="7">
    <source>
        <dbReference type="Proteomes" id="UP000095463"/>
    </source>
</evidence>
<feature type="transmembrane region" description="Helical" evidence="2">
    <location>
        <begin position="48"/>
        <end position="72"/>
    </location>
</feature>
<feature type="transmembrane region" description="Helical" evidence="2">
    <location>
        <begin position="84"/>
        <end position="106"/>
    </location>
</feature>
<dbReference type="Pfam" id="PF00563">
    <property type="entry name" value="EAL"/>
    <property type="match status" value="1"/>
</dbReference>